<evidence type="ECO:0000259" key="8">
    <source>
        <dbReference type="PROSITE" id="PS50885"/>
    </source>
</evidence>
<dbReference type="InterPro" id="IPR029150">
    <property type="entry name" value="dCache_3"/>
</dbReference>
<dbReference type="Proteomes" id="UP000001508">
    <property type="component" value="Chromosome"/>
</dbReference>
<dbReference type="InParanoid" id="D6Z1A6"/>
<evidence type="ECO:0000259" key="7">
    <source>
        <dbReference type="PROSITE" id="PS50111"/>
    </source>
</evidence>
<feature type="compositionally biased region" description="Low complexity" evidence="5">
    <location>
        <begin position="411"/>
        <end position="426"/>
    </location>
</feature>
<accession>D6Z1A6</accession>
<organism evidence="9 10">
    <name type="scientific">Desulfurivibrio alkaliphilus (strain DSM 19089 / UNIQEM U267 / AHT2)</name>
    <dbReference type="NCBI Taxonomy" id="589865"/>
    <lineage>
        <taxon>Bacteria</taxon>
        <taxon>Pseudomonadati</taxon>
        <taxon>Thermodesulfobacteriota</taxon>
        <taxon>Desulfobulbia</taxon>
        <taxon>Desulfobulbales</taxon>
        <taxon>Desulfobulbaceae</taxon>
        <taxon>Desulfurivibrio</taxon>
    </lineage>
</organism>
<evidence type="ECO:0000256" key="6">
    <source>
        <dbReference type="SAM" id="Phobius"/>
    </source>
</evidence>
<dbReference type="GO" id="GO:0005886">
    <property type="term" value="C:plasma membrane"/>
    <property type="evidence" value="ECO:0007669"/>
    <property type="project" value="TreeGrafter"/>
</dbReference>
<keyword evidence="4" id="KW-0807">Transducer</keyword>
<sequence length="707" mass="75796">MFKRMVVNMKLGTKLLAGIGLTLVAMVLITAMMVSASQLILLGSTVEQDIQASAVTVEGLLTQQAERAQAIAATAAVLPEIIEAGVRGEREEALSLMEPIYNEINQRYGVTVLHYMRQAPGDRLRAFARSHDPDNPGGREVTFGPILEAARSGEAIAGFRTTSYGLGMRGWVPVFADRRVTGVMEVNIPFTPELLSEIEQGLVDTTLAVFTPENNTFQLQSGRAPIQPTAALFDQAREGLSQVEREGDLAYALFPLTDYTGNVLAVIGVYRDVAAFTTMVGDHLFRLLAVIIVLGLAVLVVTLLVVRSITGPIGRTVQMIKEMGRGRLDSRLKMERGDEIGQMATAMDEFADTLQHQLVGSLQKLAQGDLTFEIKPYDDQDMIGNALLKTNRDLNRIVGEINAATEQIASNSSQVAGSSQSLSQGATESAASLEQITSSMTEMASQTKLNAENSTQANHLAGEARQVAESGNEQMEKMMEAMAEINQAGQNISKIIKVIDEIAFQTNLLALNAAVEAARAGRHGKGFAVVAEEVRNLAARSAKAAKETAELIEGSVAKTANGTEIAAQTAESLKEIVTAITKATDLVGEIAAASNEQAQGISQVNQGLSQIDQVTQTNTANAEEGAAAAEELSSQADHLRGLMATFTVKGGSQMTQSRRQKALPAAPAQHKSAHQEFKGWDQAEDTNGRKTQPSEVIALDDREFGRY</sequence>
<dbReference type="Gene3D" id="3.30.450.20">
    <property type="entry name" value="PAS domain"/>
    <property type="match status" value="1"/>
</dbReference>
<dbReference type="Pfam" id="PF00672">
    <property type="entry name" value="HAMP"/>
    <property type="match status" value="1"/>
</dbReference>
<comment type="subcellular location">
    <subcellularLocation>
        <location evidence="1">Membrane</location>
    </subcellularLocation>
</comment>
<dbReference type="STRING" id="589865.DaAHT2_0657"/>
<dbReference type="PANTHER" id="PTHR43531:SF14">
    <property type="entry name" value="METHYL-ACCEPTING CHEMOTAXIS PROTEIN I-RELATED"/>
    <property type="match status" value="1"/>
</dbReference>
<comment type="similarity">
    <text evidence="3">Belongs to the methyl-accepting chemotaxis (MCP) protein family.</text>
</comment>
<dbReference type="InterPro" id="IPR051310">
    <property type="entry name" value="MCP_chemotaxis"/>
</dbReference>
<reference evidence="10" key="1">
    <citation type="submission" date="2010-02" db="EMBL/GenBank/DDBJ databases">
        <title>Complete sequence of Desulfurivibrio alkaliphilus AHT2.</title>
        <authorList>
            <consortium name="US DOE Joint Genome Institute"/>
            <person name="Pitluck S."/>
            <person name="Chertkov O."/>
            <person name="Detter J.C."/>
            <person name="Han C."/>
            <person name="Tapia R."/>
            <person name="Larimer F."/>
            <person name="Land M."/>
            <person name="Hauser L."/>
            <person name="Kyrpides N."/>
            <person name="Mikhailova N."/>
            <person name="Sorokin D.Y."/>
            <person name="Muyzer G."/>
            <person name="Woyke T."/>
        </authorList>
    </citation>
    <scope>NUCLEOTIDE SEQUENCE [LARGE SCALE GENOMIC DNA]</scope>
    <source>
        <strain evidence="10">DSM 19089 / UNIQEM U267 / AHT2</strain>
    </source>
</reference>
<dbReference type="PANTHER" id="PTHR43531">
    <property type="entry name" value="PROTEIN ICFG"/>
    <property type="match status" value="1"/>
</dbReference>
<dbReference type="HOGENOM" id="CLU_000445_107_12_7"/>
<dbReference type="GO" id="GO:0007165">
    <property type="term" value="P:signal transduction"/>
    <property type="evidence" value="ECO:0007669"/>
    <property type="project" value="UniProtKB-KW"/>
</dbReference>
<evidence type="ECO:0000256" key="3">
    <source>
        <dbReference type="ARBA" id="ARBA00029447"/>
    </source>
</evidence>
<protein>
    <submittedName>
        <fullName evidence="9">Methyl-accepting chemotaxis sensory transducer</fullName>
    </submittedName>
</protein>
<keyword evidence="6" id="KW-0472">Membrane</keyword>
<evidence type="ECO:0000256" key="2">
    <source>
        <dbReference type="ARBA" id="ARBA00022481"/>
    </source>
</evidence>
<dbReference type="OrthoDB" id="2489132at2"/>
<evidence type="ECO:0000256" key="4">
    <source>
        <dbReference type="PROSITE-ProRule" id="PRU00284"/>
    </source>
</evidence>
<name>D6Z1A6_DESAT</name>
<dbReference type="FunCoup" id="D6Z1A6">
    <property type="interactions" value="208"/>
</dbReference>
<dbReference type="PROSITE" id="PS50111">
    <property type="entry name" value="CHEMOTAXIS_TRANSDUC_2"/>
    <property type="match status" value="1"/>
</dbReference>
<dbReference type="InterPro" id="IPR004089">
    <property type="entry name" value="MCPsignal_dom"/>
</dbReference>
<dbReference type="eggNOG" id="COG0840">
    <property type="taxonomic scope" value="Bacteria"/>
</dbReference>
<dbReference type="KEGG" id="dak:DaAHT2_0657"/>
<feature type="transmembrane region" description="Helical" evidence="6">
    <location>
        <begin position="284"/>
        <end position="306"/>
    </location>
</feature>
<dbReference type="CDD" id="cd11386">
    <property type="entry name" value="MCP_signal"/>
    <property type="match status" value="1"/>
</dbReference>
<keyword evidence="6" id="KW-1133">Transmembrane helix</keyword>
<dbReference type="Gene3D" id="1.10.287.950">
    <property type="entry name" value="Methyl-accepting chemotaxis protein"/>
    <property type="match status" value="1"/>
</dbReference>
<dbReference type="EMBL" id="CP001940">
    <property type="protein sequence ID" value="ADH85361.1"/>
    <property type="molecule type" value="Genomic_DNA"/>
</dbReference>
<keyword evidence="2" id="KW-0488">Methylation</keyword>
<dbReference type="FunFam" id="1.10.287.950:FF:000001">
    <property type="entry name" value="Methyl-accepting chemotaxis sensory transducer"/>
    <property type="match status" value="1"/>
</dbReference>
<gene>
    <name evidence="9" type="ordered locus">DaAHT2_0657</name>
</gene>
<feature type="domain" description="Methyl-accepting transducer" evidence="7">
    <location>
        <begin position="404"/>
        <end position="633"/>
    </location>
</feature>
<evidence type="ECO:0000256" key="5">
    <source>
        <dbReference type="SAM" id="MobiDB-lite"/>
    </source>
</evidence>
<dbReference type="InterPro" id="IPR029151">
    <property type="entry name" value="Sensor-like_sf"/>
</dbReference>
<dbReference type="SUPFAM" id="SSF58104">
    <property type="entry name" value="Methyl-accepting chemotaxis protein (MCP) signaling domain"/>
    <property type="match status" value="1"/>
</dbReference>
<dbReference type="Pfam" id="PF14827">
    <property type="entry name" value="dCache_3"/>
    <property type="match status" value="1"/>
</dbReference>
<feature type="domain" description="HAMP" evidence="8">
    <location>
        <begin position="307"/>
        <end position="359"/>
    </location>
</feature>
<dbReference type="AlphaFoldDB" id="D6Z1A6"/>
<dbReference type="GO" id="GO:0006935">
    <property type="term" value="P:chemotaxis"/>
    <property type="evidence" value="ECO:0007669"/>
    <property type="project" value="TreeGrafter"/>
</dbReference>
<evidence type="ECO:0000313" key="9">
    <source>
        <dbReference type="EMBL" id="ADH85361.1"/>
    </source>
</evidence>
<evidence type="ECO:0000256" key="1">
    <source>
        <dbReference type="ARBA" id="ARBA00004370"/>
    </source>
</evidence>
<dbReference type="SUPFAM" id="SSF103190">
    <property type="entry name" value="Sensory domain-like"/>
    <property type="match status" value="1"/>
</dbReference>
<keyword evidence="10" id="KW-1185">Reference proteome</keyword>
<keyword evidence="6" id="KW-0812">Transmembrane</keyword>
<dbReference type="Gene3D" id="6.10.340.10">
    <property type="match status" value="1"/>
</dbReference>
<dbReference type="SMART" id="SM00304">
    <property type="entry name" value="HAMP"/>
    <property type="match status" value="2"/>
</dbReference>
<dbReference type="PROSITE" id="PS50885">
    <property type="entry name" value="HAMP"/>
    <property type="match status" value="1"/>
</dbReference>
<feature type="region of interest" description="Disordered" evidence="5">
    <location>
        <begin position="411"/>
        <end position="432"/>
    </location>
</feature>
<dbReference type="CDD" id="cd06225">
    <property type="entry name" value="HAMP"/>
    <property type="match status" value="1"/>
</dbReference>
<proteinExistence type="inferred from homology"/>
<dbReference type="SMART" id="SM00283">
    <property type="entry name" value="MA"/>
    <property type="match status" value="1"/>
</dbReference>
<feature type="region of interest" description="Disordered" evidence="5">
    <location>
        <begin position="650"/>
        <end position="707"/>
    </location>
</feature>
<dbReference type="RefSeq" id="WP_013162891.1">
    <property type="nucleotide sequence ID" value="NC_014216.1"/>
</dbReference>
<dbReference type="Pfam" id="PF00015">
    <property type="entry name" value="MCPsignal"/>
    <property type="match status" value="1"/>
</dbReference>
<evidence type="ECO:0000313" key="10">
    <source>
        <dbReference type="Proteomes" id="UP000001508"/>
    </source>
</evidence>
<dbReference type="eggNOG" id="COG3290">
    <property type="taxonomic scope" value="Bacteria"/>
</dbReference>
<dbReference type="InterPro" id="IPR003660">
    <property type="entry name" value="HAMP_dom"/>
</dbReference>
<dbReference type="GO" id="GO:0004888">
    <property type="term" value="F:transmembrane signaling receptor activity"/>
    <property type="evidence" value="ECO:0007669"/>
    <property type="project" value="TreeGrafter"/>
</dbReference>